<evidence type="ECO:0000313" key="1">
    <source>
        <dbReference type="EMBL" id="KAI0092794.1"/>
    </source>
</evidence>
<accession>A0ACB8UEV2</accession>
<organism evidence="1 2">
    <name type="scientific">Irpex rosettiformis</name>
    <dbReference type="NCBI Taxonomy" id="378272"/>
    <lineage>
        <taxon>Eukaryota</taxon>
        <taxon>Fungi</taxon>
        <taxon>Dikarya</taxon>
        <taxon>Basidiomycota</taxon>
        <taxon>Agaricomycotina</taxon>
        <taxon>Agaricomycetes</taxon>
        <taxon>Polyporales</taxon>
        <taxon>Irpicaceae</taxon>
        <taxon>Irpex</taxon>
    </lineage>
</organism>
<name>A0ACB8UEV2_9APHY</name>
<keyword evidence="2" id="KW-1185">Reference proteome</keyword>
<evidence type="ECO:0000313" key="2">
    <source>
        <dbReference type="Proteomes" id="UP001055072"/>
    </source>
</evidence>
<proteinExistence type="predicted"/>
<protein>
    <submittedName>
        <fullName evidence="1">Uncharacterized protein</fullName>
    </submittedName>
</protein>
<reference evidence="1" key="1">
    <citation type="journal article" date="2021" name="Environ. Microbiol.">
        <title>Gene family expansions and transcriptome signatures uncover fungal adaptations to wood decay.</title>
        <authorList>
            <person name="Hage H."/>
            <person name="Miyauchi S."/>
            <person name="Viragh M."/>
            <person name="Drula E."/>
            <person name="Min B."/>
            <person name="Chaduli D."/>
            <person name="Navarro D."/>
            <person name="Favel A."/>
            <person name="Norest M."/>
            <person name="Lesage-Meessen L."/>
            <person name="Balint B."/>
            <person name="Merenyi Z."/>
            <person name="de Eugenio L."/>
            <person name="Morin E."/>
            <person name="Martinez A.T."/>
            <person name="Baldrian P."/>
            <person name="Stursova M."/>
            <person name="Martinez M.J."/>
            <person name="Novotny C."/>
            <person name="Magnuson J.K."/>
            <person name="Spatafora J.W."/>
            <person name="Maurice S."/>
            <person name="Pangilinan J."/>
            <person name="Andreopoulos W."/>
            <person name="LaButti K."/>
            <person name="Hundley H."/>
            <person name="Na H."/>
            <person name="Kuo A."/>
            <person name="Barry K."/>
            <person name="Lipzen A."/>
            <person name="Henrissat B."/>
            <person name="Riley R."/>
            <person name="Ahrendt S."/>
            <person name="Nagy L.G."/>
            <person name="Grigoriev I.V."/>
            <person name="Martin F."/>
            <person name="Rosso M.N."/>
        </authorList>
    </citation>
    <scope>NUCLEOTIDE SEQUENCE</scope>
    <source>
        <strain evidence="1">CBS 384.51</strain>
    </source>
</reference>
<sequence>MDRARRKADADRAYNVQALAGIHGGFLFLGGGAGLAIIGHHTWPAFRRQTLAFKGFLTMACGIFGMVLYAENALQALEKEQRHTEGAIRKEARLDLTRRGIVPTETAIAVWRQEREEQSKAAKDETAAPAS</sequence>
<dbReference type="EMBL" id="MU274903">
    <property type="protein sequence ID" value="KAI0092794.1"/>
    <property type="molecule type" value="Genomic_DNA"/>
</dbReference>
<gene>
    <name evidence="1" type="ORF">BDY19DRAFT_507453</name>
</gene>
<comment type="caution">
    <text evidence="1">The sequence shown here is derived from an EMBL/GenBank/DDBJ whole genome shotgun (WGS) entry which is preliminary data.</text>
</comment>
<dbReference type="Proteomes" id="UP001055072">
    <property type="component" value="Unassembled WGS sequence"/>
</dbReference>